<sequence length="292" mass="32224">MPTPPKLTPEQRKAALAKSTSARQTRAATKARVKSGELTLSAIFELATVDEAIAKMRVVELLESFAGVGKVRAIATLDRLSISQTRRVQGLGNAQRAKLMREFPDRVPAIHRGKLIVLSGPGGVGKSTVAKALRQTQSFWVSVSATTRIARHNEVDGVDYFFYSDEEFDNAVKSALFLEWADFAGSRYGTPRKPVEDALRDGKNVLLEIEIAGARQVKDRAPEAVLVFLQPPSWEELVSRLEGRGTDSQERRAARLALAQDELAQSSFFDINVINERVEEVVDRLIGLTTHQ</sequence>
<evidence type="ECO:0000256" key="2">
    <source>
        <dbReference type="ARBA" id="ARBA00012961"/>
    </source>
</evidence>
<evidence type="ECO:0000313" key="12">
    <source>
        <dbReference type="EMBL" id="CAB4839717.1"/>
    </source>
</evidence>
<dbReference type="GO" id="GO:0005524">
    <property type="term" value="F:ATP binding"/>
    <property type="evidence" value="ECO:0007669"/>
    <property type="project" value="UniProtKB-KW"/>
</dbReference>
<dbReference type="EMBL" id="CAFBPO010000004">
    <property type="protein sequence ID" value="CAB5014904.1"/>
    <property type="molecule type" value="Genomic_DNA"/>
</dbReference>
<name>A0A6J6G8N7_9ZZZZ</name>
<dbReference type="CDD" id="cd00071">
    <property type="entry name" value="GMPK"/>
    <property type="match status" value="1"/>
</dbReference>
<dbReference type="EC" id="2.7.4.8" evidence="2"/>
<dbReference type="PROSITE" id="PS50052">
    <property type="entry name" value="GUANYLATE_KINASE_2"/>
    <property type="match status" value="1"/>
</dbReference>
<dbReference type="GO" id="GO:0004385">
    <property type="term" value="F:GMP kinase activity"/>
    <property type="evidence" value="ECO:0007669"/>
    <property type="project" value="UniProtKB-EC"/>
</dbReference>
<dbReference type="InterPro" id="IPR008145">
    <property type="entry name" value="GK/Ca_channel_bsu"/>
</dbReference>
<keyword evidence="6" id="KW-0067">ATP-binding</keyword>
<organism evidence="9">
    <name type="scientific">freshwater metagenome</name>
    <dbReference type="NCBI Taxonomy" id="449393"/>
    <lineage>
        <taxon>unclassified sequences</taxon>
        <taxon>metagenomes</taxon>
        <taxon>ecological metagenomes</taxon>
    </lineage>
</organism>
<evidence type="ECO:0000256" key="4">
    <source>
        <dbReference type="ARBA" id="ARBA00022741"/>
    </source>
</evidence>
<evidence type="ECO:0000313" key="16">
    <source>
        <dbReference type="EMBL" id="CAB5071176.1"/>
    </source>
</evidence>
<dbReference type="InterPro" id="IPR055201">
    <property type="entry name" value="IHF-like_H2TH"/>
</dbReference>
<dbReference type="EMBL" id="CAFBQY010000004">
    <property type="protein sequence ID" value="CAB5071176.1"/>
    <property type="molecule type" value="Genomic_DNA"/>
</dbReference>
<evidence type="ECO:0000313" key="14">
    <source>
        <dbReference type="EMBL" id="CAB4987398.1"/>
    </source>
</evidence>
<evidence type="ECO:0000256" key="7">
    <source>
        <dbReference type="SAM" id="MobiDB-lite"/>
    </source>
</evidence>
<dbReference type="EMBL" id="CAFBOO010000006">
    <property type="protein sequence ID" value="CAB4987398.1"/>
    <property type="molecule type" value="Genomic_DNA"/>
</dbReference>
<dbReference type="NCBIfam" id="TIGR03263">
    <property type="entry name" value="guanyl_kin"/>
    <property type="match status" value="1"/>
</dbReference>
<dbReference type="InterPro" id="IPR008144">
    <property type="entry name" value="Guanylate_kin-like_dom"/>
</dbReference>
<dbReference type="Pfam" id="PF22525">
    <property type="entry name" value="H2TH_5"/>
    <property type="match status" value="1"/>
</dbReference>
<dbReference type="SMART" id="SM00072">
    <property type="entry name" value="GuKc"/>
    <property type="match status" value="1"/>
</dbReference>
<evidence type="ECO:0000256" key="5">
    <source>
        <dbReference type="ARBA" id="ARBA00022777"/>
    </source>
</evidence>
<dbReference type="Gene3D" id="1.10.8.50">
    <property type="match status" value="1"/>
</dbReference>
<dbReference type="EMBL" id="CAEZYT010000009">
    <property type="protein sequence ID" value="CAB4730659.1"/>
    <property type="molecule type" value="Genomic_DNA"/>
</dbReference>
<dbReference type="EMBL" id="CAEZUM010000014">
    <property type="protein sequence ID" value="CAB4595783.1"/>
    <property type="molecule type" value="Genomic_DNA"/>
</dbReference>
<dbReference type="HAMAP" id="MF_00328">
    <property type="entry name" value="Guanylate_kinase"/>
    <property type="match status" value="1"/>
</dbReference>
<feature type="region of interest" description="Disordered" evidence="7">
    <location>
        <begin position="1"/>
        <end position="29"/>
    </location>
</feature>
<evidence type="ECO:0000256" key="1">
    <source>
        <dbReference type="ARBA" id="ARBA00005790"/>
    </source>
</evidence>
<keyword evidence="4" id="KW-0547">Nucleotide-binding</keyword>
<dbReference type="PANTHER" id="PTHR23117:SF13">
    <property type="entry name" value="GUANYLATE KINASE"/>
    <property type="match status" value="1"/>
</dbReference>
<evidence type="ECO:0000313" key="11">
    <source>
        <dbReference type="EMBL" id="CAB4803621.1"/>
    </source>
</evidence>
<evidence type="ECO:0000313" key="9">
    <source>
        <dbReference type="EMBL" id="CAB4595783.1"/>
    </source>
</evidence>
<dbReference type="EMBL" id="CAFAZW010000002">
    <property type="protein sequence ID" value="CAB4839717.1"/>
    <property type="molecule type" value="Genomic_DNA"/>
</dbReference>
<evidence type="ECO:0000313" key="13">
    <source>
        <dbReference type="EMBL" id="CAB4955911.1"/>
    </source>
</evidence>
<proteinExistence type="inferred from homology"/>
<feature type="domain" description="Guanylate kinase-like" evidence="8">
    <location>
        <begin position="113"/>
        <end position="290"/>
    </location>
</feature>
<dbReference type="Gene3D" id="3.30.63.10">
    <property type="entry name" value="Guanylate Kinase phosphate binding domain"/>
    <property type="match status" value="1"/>
</dbReference>
<evidence type="ECO:0000256" key="3">
    <source>
        <dbReference type="ARBA" id="ARBA00022679"/>
    </source>
</evidence>
<dbReference type="EMBL" id="CAFBNM010000007">
    <property type="protein sequence ID" value="CAB4955911.1"/>
    <property type="molecule type" value="Genomic_DNA"/>
</dbReference>
<dbReference type="FunFam" id="3.30.63.10:FF:000002">
    <property type="entry name" value="Guanylate kinase 1"/>
    <property type="match status" value="1"/>
</dbReference>
<keyword evidence="3" id="KW-0808">Transferase</keyword>
<dbReference type="NCBIfam" id="NF041260">
    <property type="entry name" value="actino_IHF"/>
    <property type="match status" value="1"/>
</dbReference>
<keyword evidence="5" id="KW-0418">Kinase</keyword>
<dbReference type="Gene3D" id="3.40.50.300">
    <property type="entry name" value="P-loop containing nucleotide triphosphate hydrolases"/>
    <property type="match status" value="1"/>
</dbReference>
<dbReference type="GO" id="GO:0005829">
    <property type="term" value="C:cytosol"/>
    <property type="evidence" value="ECO:0007669"/>
    <property type="project" value="TreeGrafter"/>
</dbReference>
<dbReference type="InterPro" id="IPR027417">
    <property type="entry name" value="P-loop_NTPase"/>
</dbReference>
<dbReference type="PANTHER" id="PTHR23117">
    <property type="entry name" value="GUANYLATE KINASE-RELATED"/>
    <property type="match status" value="1"/>
</dbReference>
<dbReference type="AlphaFoldDB" id="A0A6J6G8N7"/>
<gene>
    <name evidence="9" type="ORF">UFOPK1824_00349</name>
    <name evidence="10" type="ORF">UFOPK2772_00300</name>
    <name evidence="11" type="ORF">UFOPK3027_00807</name>
    <name evidence="12" type="ORF">UFOPK3256_00178</name>
    <name evidence="13" type="ORF">UFOPK3827_00876</name>
    <name evidence="14" type="ORF">UFOPK3982_00868</name>
    <name evidence="15" type="ORF">UFOPK4120_00468</name>
    <name evidence="16" type="ORF">UFOPK4404_00491</name>
</gene>
<accession>A0A6J6G8N7</accession>
<comment type="similarity">
    <text evidence="1">Belongs to the guanylate kinase family.</text>
</comment>
<evidence type="ECO:0000313" key="10">
    <source>
        <dbReference type="EMBL" id="CAB4730659.1"/>
    </source>
</evidence>
<dbReference type="InterPro" id="IPR047806">
    <property type="entry name" value="IHF_actinobact"/>
</dbReference>
<evidence type="ECO:0000259" key="8">
    <source>
        <dbReference type="PROSITE" id="PS50052"/>
    </source>
</evidence>
<feature type="compositionally biased region" description="Polar residues" evidence="7">
    <location>
        <begin position="18"/>
        <end position="27"/>
    </location>
</feature>
<protein>
    <recommendedName>
        <fullName evidence="2">guanylate kinase</fullName>
        <ecNumber evidence="2">2.7.4.8</ecNumber>
    </recommendedName>
</protein>
<dbReference type="Pfam" id="PF00625">
    <property type="entry name" value="Guanylate_kin"/>
    <property type="match status" value="1"/>
</dbReference>
<reference evidence="9" key="1">
    <citation type="submission" date="2020-05" db="EMBL/GenBank/DDBJ databases">
        <authorList>
            <person name="Chiriac C."/>
            <person name="Salcher M."/>
            <person name="Ghai R."/>
            <person name="Kavagutti S V."/>
        </authorList>
    </citation>
    <scope>NUCLEOTIDE SEQUENCE</scope>
</reference>
<dbReference type="InterPro" id="IPR017665">
    <property type="entry name" value="Guanylate_kinase"/>
</dbReference>
<evidence type="ECO:0000256" key="6">
    <source>
        <dbReference type="ARBA" id="ARBA00022840"/>
    </source>
</evidence>
<dbReference type="SUPFAM" id="SSF52540">
    <property type="entry name" value="P-loop containing nucleoside triphosphate hydrolases"/>
    <property type="match status" value="1"/>
</dbReference>
<evidence type="ECO:0000313" key="15">
    <source>
        <dbReference type="EMBL" id="CAB5014904.1"/>
    </source>
</evidence>
<dbReference type="EMBL" id="CAFAAN010000006">
    <property type="protein sequence ID" value="CAB4803621.1"/>
    <property type="molecule type" value="Genomic_DNA"/>
</dbReference>